<evidence type="ECO:0000313" key="2">
    <source>
        <dbReference type="WBParaSite" id="nRc.2.0.1.t21995-RA"/>
    </source>
</evidence>
<protein>
    <submittedName>
        <fullName evidence="2">Uncharacterized protein</fullName>
    </submittedName>
</protein>
<evidence type="ECO:0000313" key="1">
    <source>
        <dbReference type="Proteomes" id="UP000887565"/>
    </source>
</evidence>
<reference evidence="2" key="1">
    <citation type="submission" date="2022-11" db="UniProtKB">
        <authorList>
            <consortium name="WormBaseParasite"/>
        </authorList>
    </citation>
    <scope>IDENTIFICATION</scope>
</reference>
<accession>A0A915J782</accession>
<dbReference type="Proteomes" id="UP000887565">
    <property type="component" value="Unplaced"/>
</dbReference>
<dbReference type="WBParaSite" id="nRc.2.0.1.t21995-RA">
    <property type="protein sequence ID" value="nRc.2.0.1.t21995-RA"/>
    <property type="gene ID" value="nRc.2.0.1.g21995"/>
</dbReference>
<sequence>MVKENGQEKYQKLNHFLTRSASELPEVCRLLNPGALQGDKFMDKTTSSSIGVAKACKSLALVSSPSFFNISLNIRLSWWTILQEYNSILKNVEQLTDNSDDEEMLLDDTQNDSAIQQKTVVSNSLAIWIHLARK</sequence>
<proteinExistence type="predicted"/>
<keyword evidence="1" id="KW-1185">Reference proteome</keyword>
<dbReference type="AlphaFoldDB" id="A0A915J782"/>
<organism evidence="1 2">
    <name type="scientific">Romanomermis culicivorax</name>
    <name type="common">Nematode worm</name>
    <dbReference type="NCBI Taxonomy" id="13658"/>
    <lineage>
        <taxon>Eukaryota</taxon>
        <taxon>Metazoa</taxon>
        <taxon>Ecdysozoa</taxon>
        <taxon>Nematoda</taxon>
        <taxon>Enoplea</taxon>
        <taxon>Dorylaimia</taxon>
        <taxon>Mermithida</taxon>
        <taxon>Mermithoidea</taxon>
        <taxon>Mermithidae</taxon>
        <taxon>Romanomermis</taxon>
    </lineage>
</organism>
<name>A0A915J782_ROMCU</name>